<proteinExistence type="predicted"/>
<dbReference type="EMBL" id="LAZR01015238">
    <property type="protein sequence ID" value="KKM14050.1"/>
    <property type="molecule type" value="Genomic_DNA"/>
</dbReference>
<gene>
    <name evidence="1" type="ORF">LCGC14_1710090</name>
</gene>
<protein>
    <submittedName>
        <fullName evidence="1">Uncharacterized protein</fullName>
    </submittedName>
</protein>
<evidence type="ECO:0000313" key="1">
    <source>
        <dbReference type="EMBL" id="KKM14050.1"/>
    </source>
</evidence>
<reference evidence="1" key="1">
    <citation type="journal article" date="2015" name="Nature">
        <title>Complex archaea that bridge the gap between prokaryotes and eukaryotes.</title>
        <authorList>
            <person name="Spang A."/>
            <person name="Saw J.H."/>
            <person name="Jorgensen S.L."/>
            <person name="Zaremba-Niedzwiedzka K."/>
            <person name="Martijn J."/>
            <person name="Lind A.E."/>
            <person name="van Eijk R."/>
            <person name="Schleper C."/>
            <person name="Guy L."/>
            <person name="Ettema T.J."/>
        </authorList>
    </citation>
    <scope>NUCLEOTIDE SEQUENCE</scope>
</reference>
<organism evidence="1">
    <name type="scientific">marine sediment metagenome</name>
    <dbReference type="NCBI Taxonomy" id="412755"/>
    <lineage>
        <taxon>unclassified sequences</taxon>
        <taxon>metagenomes</taxon>
        <taxon>ecological metagenomes</taxon>
    </lineage>
</organism>
<accession>A0A0F9KFK3</accession>
<dbReference type="AlphaFoldDB" id="A0A0F9KFK3"/>
<comment type="caution">
    <text evidence="1">The sequence shown here is derived from an EMBL/GenBank/DDBJ whole genome shotgun (WGS) entry which is preliminary data.</text>
</comment>
<sequence>MEDIKPIVRTRSEVKELAPKLCVDCKGKVEYWDETSDELVFQCVNCKRFYSIPYIWDPNNPIFYFSH</sequence>
<name>A0A0F9KFK3_9ZZZZ</name>